<comment type="similarity">
    <text evidence="2 4">Belongs to the eukaryotic RPB8 RNA polymerase subunit family.</text>
</comment>
<dbReference type="SUPFAM" id="SSF50249">
    <property type="entry name" value="Nucleic acid-binding proteins"/>
    <property type="match status" value="1"/>
</dbReference>
<dbReference type="Proteomes" id="UP000271241">
    <property type="component" value="Unassembled WGS sequence"/>
</dbReference>
<sequence>MSGKENVLFSDVFDVKDVDRDGKKFDRVSRINARSENYDMEMTLDVNSELYPMEIGDKFAFALASSLSLEKQAATGDDAEKTEESWRDLSRRNEPTLADSYEYVMHGRVFKYDEGNGTRVAVYVSFGGLLLCLEGDYRHLQKVMIGETVYLLMRK</sequence>
<dbReference type="GO" id="GO:0006351">
    <property type="term" value="P:DNA-templated transcription"/>
    <property type="evidence" value="ECO:0007669"/>
    <property type="project" value="UniProtKB-UniRule"/>
</dbReference>
<evidence type="ECO:0000313" key="6">
    <source>
        <dbReference type="Proteomes" id="UP000271241"/>
    </source>
</evidence>
<dbReference type="InterPro" id="IPR005570">
    <property type="entry name" value="RPABC3"/>
</dbReference>
<dbReference type="GO" id="GO:0005736">
    <property type="term" value="C:RNA polymerase I complex"/>
    <property type="evidence" value="ECO:0007669"/>
    <property type="project" value="TreeGrafter"/>
</dbReference>
<comment type="function">
    <text evidence="4">DNA-dependent RNA polymerase catalyzes the transcription of DNA into RNA using the four ribonucleoside triphosphates as substrates. Common component of RNA polymerases I, II and III which synthesize ribosomal RNA precursors, mRNA precursors and many functional non-coding RNAs, and small RNAs, such as 5S rRNA and tRNAs, respectively.</text>
</comment>
<evidence type="ECO:0000256" key="1">
    <source>
        <dbReference type="ARBA" id="ARBA00004123"/>
    </source>
</evidence>
<dbReference type="Gene3D" id="2.40.50.140">
    <property type="entry name" value="Nucleic acid-binding proteins"/>
    <property type="match status" value="1"/>
</dbReference>
<accession>A0A4P9XUM4</accession>
<evidence type="ECO:0000256" key="4">
    <source>
        <dbReference type="PIRNR" id="PIRNR000779"/>
    </source>
</evidence>
<evidence type="ECO:0000313" key="5">
    <source>
        <dbReference type="EMBL" id="RKP09916.1"/>
    </source>
</evidence>
<protein>
    <recommendedName>
        <fullName evidence="4">DNA-directed RNA polymerases I, II, and III subunit RPABC3</fullName>
    </recommendedName>
</protein>
<gene>
    <name evidence="5" type="ORF">THASP1DRAFT_13587</name>
</gene>
<dbReference type="Pfam" id="PF03870">
    <property type="entry name" value="RNA_pol_Rpb8"/>
    <property type="match status" value="1"/>
</dbReference>
<dbReference type="GO" id="GO:0003899">
    <property type="term" value="F:DNA-directed RNA polymerase activity"/>
    <property type="evidence" value="ECO:0007669"/>
    <property type="project" value="UniProtKB-UniRule"/>
</dbReference>
<dbReference type="EMBL" id="KZ992480">
    <property type="protein sequence ID" value="RKP09916.1"/>
    <property type="molecule type" value="Genomic_DNA"/>
</dbReference>
<keyword evidence="6" id="KW-1185">Reference proteome</keyword>
<dbReference type="InterPro" id="IPR012340">
    <property type="entry name" value="NA-bd_OB-fold"/>
</dbReference>
<evidence type="ECO:0000256" key="3">
    <source>
        <dbReference type="ARBA" id="ARBA00023242"/>
    </source>
</evidence>
<dbReference type="PANTHER" id="PTHR10917">
    <property type="entry name" value="DNA-DIRECTED RNA POLYMERASES I, II, AND III SUBUNIT RPABC3"/>
    <property type="match status" value="1"/>
</dbReference>
<dbReference type="STRING" id="78915.A0A4P9XUM4"/>
<comment type="subcellular location">
    <subcellularLocation>
        <location evidence="1">Nucleus</location>
    </subcellularLocation>
</comment>
<reference evidence="6" key="1">
    <citation type="journal article" date="2018" name="Nat. Microbiol.">
        <title>Leveraging single-cell genomics to expand the fungal tree of life.</title>
        <authorList>
            <person name="Ahrendt S.R."/>
            <person name="Quandt C.A."/>
            <person name="Ciobanu D."/>
            <person name="Clum A."/>
            <person name="Salamov A."/>
            <person name="Andreopoulos B."/>
            <person name="Cheng J.F."/>
            <person name="Woyke T."/>
            <person name="Pelin A."/>
            <person name="Henrissat B."/>
            <person name="Reynolds N.K."/>
            <person name="Benny G.L."/>
            <person name="Smith M.E."/>
            <person name="James T.Y."/>
            <person name="Grigoriev I.V."/>
        </authorList>
    </citation>
    <scope>NUCLEOTIDE SEQUENCE [LARGE SCALE GENOMIC DNA]</scope>
    <source>
        <strain evidence="6">RSA 1356</strain>
    </source>
</reference>
<dbReference type="GO" id="GO:0005665">
    <property type="term" value="C:RNA polymerase II, core complex"/>
    <property type="evidence" value="ECO:0007669"/>
    <property type="project" value="UniProtKB-UniRule"/>
</dbReference>
<dbReference type="AlphaFoldDB" id="A0A4P9XUM4"/>
<dbReference type="SMART" id="SM00658">
    <property type="entry name" value="RPOL8c"/>
    <property type="match status" value="1"/>
</dbReference>
<keyword evidence="3 4" id="KW-0539">Nucleus</keyword>
<dbReference type="OrthoDB" id="20018at2759"/>
<evidence type="ECO:0000256" key="2">
    <source>
        <dbReference type="ARBA" id="ARBA00008912"/>
    </source>
</evidence>
<name>A0A4P9XUM4_9FUNG</name>
<dbReference type="PANTHER" id="PTHR10917:SF0">
    <property type="entry name" value="DNA-DIRECTED RNA POLYMERASES I, II, AND III SUBUNIT RPABC3"/>
    <property type="match status" value="1"/>
</dbReference>
<organism evidence="5 6">
    <name type="scientific">Thamnocephalis sphaerospora</name>
    <dbReference type="NCBI Taxonomy" id="78915"/>
    <lineage>
        <taxon>Eukaryota</taxon>
        <taxon>Fungi</taxon>
        <taxon>Fungi incertae sedis</taxon>
        <taxon>Zoopagomycota</taxon>
        <taxon>Zoopagomycotina</taxon>
        <taxon>Zoopagomycetes</taxon>
        <taxon>Zoopagales</taxon>
        <taxon>Sigmoideomycetaceae</taxon>
        <taxon>Thamnocephalis</taxon>
    </lineage>
</organism>
<dbReference type="FunFam" id="2.40.50.140:FF:000191">
    <property type="entry name" value="DNA-directed RNA polymerases I, II, and III subunit RPABC3"/>
    <property type="match status" value="1"/>
</dbReference>
<dbReference type="PIRSF" id="PIRSF000779">
    <property type="entry name" value="RNA_pol_Rpb8"/>
    <property type="match status" value="1"/>
</dbReference>
<dbReference type="GO" id="GO:0005666">
    <property type="term" value="C:RNA polymerase III complex"/>
    <property type="evidence" value="ECO:0007669"/>
    <property type="project" value="TreeGrafter"/>
</dbReference>
<proteinExistence type="inferred from homology"/>